<organism evidence="2 3">
    <name type="scientific">Elysia marginata</name>
    <dbReference type="NCBI Taxonomy" id="1093978"/>
    <lineage>
        <taxon>Eukaryota</taxon>
        <taxon>Metazoa</taxon>
        <taxon>Spiralia</taxon>
        <taxon>Lophotrochozoa</taxon>
        <taxon>Mollusca</taxon>
        <taxon>Gastropoda</taxon>
        <taxon>Heterobranchia</taxon>
        <taxon>Euthyneura</taxon>
        <taxon>Panpulmonata</taxon>
        <taxon>Sacoglossa</taxon>
        <taxon>Placobranchoidea</taxon>
        <taxon>Plakobranchidae</taxon>
        <taxon>Elysia</taxon>
    </lineage>
</organism>
<dbReference type="EMBL" id="BMAT01003090">
    <property type="protein sequence ID" value="GFS19848.1"/>
    <property type="molecule type" value="Genomic_DNA"/>
</dbReference>
<evidence type="ECO:0000256" key="1">
    <source>
        <dbReference type="SAM" id="MobiDB-lite"/>
    </source>
</evidence>
<feature type="compositionally biased region" description="Polar residues" evidence="1">
    <location>
        <begin position="339"/>
        <end position="352"/>
    </location>
</feature>
<evidence type="ECO:0000313" key="3">
    <source>
        <dbReference type="Proteomes" id="UP000762676"/>
    </source>
</evidence>
<feature type="compositionally biased region" description="Low complexity" evidence="1">
    <location>
        <begin position="397"/>
        <end position="406"/>
    </location>
</feature>
<feature type="region of interest" description="Disordered" evidence="1">
    <location>
        <begin position="141"/>
        <end position="583"/>
    </location>
</feature>
<feature type="compositionally biased region" description="Basic and acidic residues" evidence="1">
    <location>
        <begin position="550"/>
        <end position="575"/>
    </location>
</feature>
<accession>A0AAV4JAL4</accession>
<dbReference type="AlphaFoldDB" id="A0AAV4JAL4"/>
<feature type="region of interest" description="Disordered" evidence="1">
    <location>
        <begin position="1"/>
        <end position="23"/>
    </location>
</feature>
<feature type="compositionally biased region" description="Polar residues" evidence="1">
    <location>
        <begin position="177"/>
        <end position="191"/>
    </location>
</feature>
<feature type="compositionally biased region" description="Low complexity" evidence="1">
    <location>
        <begin position="253"/>
        <end position="287"/>
    </location>
</feature>
<feature type="compositionally biased region" description="Low complexity" evidence="1">
    <location>
        <begin position="500"/>
        <end position="528"/>
    </location>
</feature>
<feature type="compositionally biased region" description="Basic and acidic residues" evidence="1">
    <location>
        <begin position="1"/>
        <end position="10"/>
    </location>
</feature>
<proteinExistence type="predicted"/>
<feature type="compositionally biased region" description="Low complexity" evidence="1">
    <location>
        <begin position="418"/>
        <end position="438"/>
    </location>
</feature>
<dbReference type="Proteomes" id="UP000762676">
    <property type="component" value="Unassembled WGS sequence"/>
</dbReference>
<reference evidence="2 3" key="1">
    <citation type="journal article" date="2021" name="Elife">
        <title>Chloroplast acquisition without the gene transfer in kleptoplastic sea slugs, Plakobranchus ocellatus.</title>
        <authorList>
            <person name="Maeda T."/>
            <person name="Takahashi S."/>
            <person name="Yoshida T."/>
            <person name="Shimamura S."/>
            <person name="Takaki Y."/>
            <person name="Nagai Y."/>
            <person name="Toyoda A."/>
            <person name="Suzuki Y."/>
            <person name="Arimoto A."/>
            <person name="Ishii H."/>
            <person name="Satoh N."/>
            <person name="Nishiyama T."/>
            <person name="Hasebe M."/>
            <person name="Maruyama T."/>
            <person name="Minagawa J."/>
            <person name="Obokata J."/>
            <person name="Shigenobu S."/>
        </authorList>
    </citation>
    <scope>NUCLEOTIDE SEQUENCE [LARGE SCALE GENOMIC DNA]</scope>
</reference>
<feature type="compositionally biased region" description="Low complexity" evidence="1">
    <location>
        <begin position="197"/>
        <end position="218"/>
    </location>
</feature>
<gene>
    <name evidence="2" type="ORF">ElyMa_001554800</name>
</gene>
<feature type="compositionally biased region" description="Low complexity" evidence="1">
    <location>
        <begin position="11"/>
        <end position="23"/>
    </location>
</feature>
<name>A0AAV4JAL4_9GAST</name>
<comment type="caution">
    <text evidence="2">The sequence shown here is derived from an EMBL/GenBank/DDBJ whole genome shotgun (WGS) entry which is preliminary data.</text>
</comment>
<feature type="compositionally biased region" description="Low complexity" evidence="1">
    <location>
        <begin position="620"/>
        <end position="630"/>
    </location>
</feature>
<feature type="compositionally biased region" description="Gly residues" evidence="1">
    <location>
        <begin position="219"/>
        <end position="229"/>
    </location>
</feature>
<feature type="region of interest" description="Disordered" evidence="1">
    <location>
        <begin position="605"/>
        <end position="644"/>
    </location>
</feature>
<sequence>MGIADRRSRDSSCSSSNSSCYSGSSLLLDRGLSLTTRFRHVVSVCDDRKHVAYYSRPEELDRRKEEARLARACQVRVLPEADPVQVAVGETVFDRVSLPPDQQDDIGRLAREIFGPYIHFLTSSVSLTSSSLRHGKVSVGPGKTAALSNKPAGNTEGGGGGTVLHKASSFPPAEATDASSGLHKQNSTSALSRHGDSLTSTSDAAAAASDEYNADNAGTGRGADSGGAGKRPSSSTLSQHTHPPSANRPAKPPLLRTSPGPLSGSLLSSQPSTTTPQEPTQPSTSSPVNSVLSPCNQKDIPSAPSRNSISGRSRELTPPPPPSSSQHSSKSRRPPLLQDFTTLKDNPKSKTASSQHSLSSSSSLPSSKDRRHQQHISSSPSKPLATGKDSHARVPFSSSSSASSSAIHQDGALQMPATSMSSPSTPTVTTSNSSSSLSGAHHKHSISHSPKHTPSVSMSSTAKEARAKANGSSLSPPPGRPRSATPTKASRPLNGINPALSKSLTATPPSSLSSSSSSSLLLSSNLNAKDAKTGNSVDNKAKLRITMPTDTKKITSKSDLDSIFREMEPLQRHSGIETPQKAGDRFPFGAASALTAAAAAAVAAAAASASSTSTDHRDSASSTASGAGTAMTSKQVGGGSLQSP</sequence>
<feature type="compositionally biased region" description="Low complexity" evidence="1">
    <location>
        <begin position="353"/>
        <end position="366"/>
    </location>
</feature>
<evidence type="ECO:0000313" key="2">
    <source>
        <dbReference type="EMBL" id="GFS19848.1"/>
    </source>
</evidence>
<protein>
    <submittedName>
        <fullName evidence="2">Uncharacterized protein</fullName>
    </submittedName>
</protein>
<feature type="compositionally biased region" description="Basic residues" evidence="1">
    <location>
        <begin position="440"/>
        <end position="451"/>
    </location>
</feature>
<feature type="compositionally biased region" description="Polar residues" evidence="1">
    <location>
        <begin position="232"/>
        <end position="244"/>
    </location>
</feature>
<keyword evidence="3" id="KW-1185">Reference proteome</keyword>